<dbReference type="InterPro" id="IPR000253">
    <property type="entry name" value="FHA_dom"/>
</dbReference>
<organism evidence="2 3">
    <name type="scientific">Dulcicalothrix desertica PCC 7102</name>
    <dbReference type="NCBI Taxonomy" id="232991"/>
    <lineage>
        <taxon>Bacteria</taxon>
        <taxon>Bacillati</taxon>
        <taxon>Cyanobacteriota</taxon>
        <taxon>Cyanophyceae</taxon>
        <taxon>Nostocales</taxon>
        <taxon>Calotrichaceae</taxon>
        <taxon>Dulcicalothrix</taxon>
    </lineage>
</organism>
<comment type="caution">
    <text evidence="2">The sequence shown here is derived from an EMBL/GenBank/DDBJ whole genome shotgun (WGS) entry which is preliminary data.</text>
</comment>
<evidence type="ECO:0000313" key="3">
    <source>
        <dbReference type="Proteomes" id="UP000271624"/>
    </source>
</evidence>
<dbReference type="PROSITE" id="PS50006">
    <property type="entry name" value="FHA_DOMAIN"/>
    <property type="match status" value="1"/>
</dbReference>
<proteinExistence type="predicted"/>
<reference evidence="2" key="1">
    <citation type="submission" date="2018-12" db="EMBL/GenBank/DDBJ databases">
        <authorList>
            <person name="Will S."/>
            <person name="Neumann-Schaal M."/>
            <person name="Henke P."/>
        </authorList>
    </citation>
    <scope>NUCLEOTIDE SEQUENCE</scope>
    <source>
        <strain evidence="2">PCC 7102</strain>
    </source>
</reference>
<dbReference type="AlphaFoldDB" id="A0A433VED7"/>
<reference evidence="2" key="2">
    <citation type="journal article" date="2019" name="Genome Biol. Evol.">
        <title>Day and night: Metabolic profiles and evolutionary relationships of six axenic non-marine cyanobacteria.</title>
        <authorList>
            <person name="Will S.E."/>
            <person name="Henke P."/>
            <person name="Boedeker C."/>
            <person name="Huang S."/>
            <person name="Brinkmann H."/>
            <person name="Rohde M."/>
            <person name="Jarek M."/>
            <person name="Friedl T."/>
            <person name="Seufert S."/>
            <person name="Schumacher M."/>
            <person name="Overmann J."/>
            <person name="Neumann-Schaal M."/>
            <person name="Petersen J."/>
        </authorList>
    </citation>
    <scope>NUCLEOTIDE SEQUENCE [LARGE SCALE GENOMIC DNA]</scope>
    <source>
        <strain evidence="2">PCC 7102</strain>
    </source>
</reference>
<feature type="domain" description="FHA" evidence="1">
    <location>
        <begin position="20"/>
        <end position="71"/>
    </location>
</feature>
<dbReference type="Proteomes" id="UP000271624">
    <property type="component" value="Unassembled WGS sequence"/>
</dbReference>
<dbReference type="EMBL" id="RSCL01000011">
    <property type="protein sequence ID" value="RUT04465.1"/>
    <property type="molecule type" value="Genomic_DNA"/>
</dbReference>
<sequence>MASLRLLFDSDKQLLSTPVTRIGRTTDNNIIIPDLLVSRQHAQIICRDSFIDTKLEQNYYLRDDSTAGTLIYQSGTWQRIHHEEVRLQSGMQLKFGSSRSDTWEFIIEENLENTVLHVPVTQVNQIDEEQSVRKNLASGSQEKPNILEILKHSVKSEDSLYLRLTAVQNIAKHWKDDSDLPRLENHISNLQKLIDIIYSNQTFVTSQIKSVLALQIQEETVAVDITTADGLDEAEITDVEDIIKIVFKLEEVKLDGENKFIIPFSLKVKCTLSYFMMREEYSNLDEEELENLSIDDCSYLYYHAEKDDTLEVEGLVSICFNSDKLETLKISDDEAFEILRNANVAIDSIAKLEIGK</sequence>
<gene>
    <name evidence="2" type="ORF">DSM106972_046930</name>
</gene>
<name>A0A433VED7_9CYAN</name>
<evidence type="ECO:0000313" key="2">
    <source>
        <dbReference type="EMBL" id="RUT04465.1"/>
    </source>
</evidence>
<dbReference type="CDD" id="cd00060">
    <property type="entry name" value="FHA"/>
    <property type="match status" value="1"/>
</dbReference>
<dbReference type="Gene3D" id="2.60.200.20">
    <property type="match status" value="1"/>
</dbReference>
<dbReference type="SUPFAM" id="SSF49879">
    <property type="entry name" value="SMAD/FHA domain"/>
    <property type="match status" value="1"/>
</dbReference>
<accession>A0A433VED7</accession>
<dbReference type="InterPro" id="IPR008984">
    <property type="entry name" value="SMAD_FHA_dom_sf"/>
</dbReference>
<dbReference type="SMART" id="SM00240">
    <property type="entry name" value="FHA"/>
    <property type="match status" value="1"/>
</dbReference>
<dbReference type="Pfam" id="PF00498">
    <property type="entry name" value="FHA"/>
    <property type="match status" value="1"/>
</dbReference>
<keyword evidence="3" id="KW-1185">Reference proteome</keyword>
<protein>
    <recommendedName>
        <fullName evidence="1">FHA domain-containing protein</fullName>
    </recommendedName>
</protein>
<evidence type="ECO:0000259" key="1">
    <source>
        <dbReference type="PROSITE" id="PS50006"/>
    </source>
</evidence>